<dbReference type="InterPro" id="IPR028994">
    <property type="entry name" value="Integrin_alpha_N"/>
</dbReference>
<dbReference type="Gene3D" id="2.40.128.460">
    <property type="entry name" value="Periplasmic lysozyme inhibitor of I-type lysozyme"/>
    <property type="match status" value="1"/>
</dbReference>
<dbReference type="OrthoDB" id="8455654at2"/>
<dbReference type="SUPFAM" id="SSF69318">
    <property type="entry name" value="Integrin alpha N-terminal domain"/>
    <property type="match status" value="1"/>
</dbReference>
<evidence type="ECO:0000313" key="2">
    <source>
        <dbReference type="EMBL" id="RBO99241.1"/>
    </source>
</evidence>
<sequence length="158" mass="17014">MRYSAHILSALCISTLFAFPAAAKNAVMMTLPDKRVAVISEGDLEPASIGSYTVALYKDDGLIDYLGGGIFPRDGSVFDDSGKPRISFADITGDGNPEMIVAKLTAGSGNYLDVDVLKLNDTAVERVLNFSSDTKKDLFIEAKRAFTQENEQINKGTP</sequence>
<accession>A0A366EA47</accession>
<keyword evidence="1" id="KW-0732">Signal</keyword>
<comment type="caution">
    <text evidence="2">The sequence shown here is derived from an EMBL/GenBank/DDBJ whole genome shotgun (WGS) entry which is preliminary data.</text>
</comment>
<proteinExistence type="predicted"/>
<dbReference type="EMBL" id="QNRH01000001">
    <property type="protein sequence ID" value="RBO99241.1"/>
    <property type="molecule type" value="Genomic_DNA"/>
</dbReference>
<dbReference type="InterPro" id="IPR031948">
    <property type="entry name" value="PliI"/>
</dbReference>
<reference evidence="2 3" key="1">
    <citation type="submission" date="2018-06" db="EMBL/GenBank/DDBJ databases">
        <title>Genomic Encyclopedia of Type Strains, Phase IV (KMG-IV): sequencing the most valuable type-strain genomes for metagenomic binning, comparative biology and taxonomic classification.</title>
        <authorList>
            <person name="Goeker M."/>
        </authorList>
    </citation>
    <scope>NUCLEOTIDE SEQUENCE [LARGE SCALE GENOMIC DNA]</scope>
    <source>
        <strain evidence="2 3">DSM 25619</strain>
    </source>
</reference>
<evidence type="ECO:0000313" key="3">
    <source>
        <dbReference type="Proteomes" id="UP000252893"/>
    </source>
</evidence>
<feature type="chain" id="PRO_5016968090" evidence="1">
    <location>
        <begin position="24"/>
        <end position="158"/>
    </location>
</feature>
<dbReference type="AlphaFoldDB" id="A0A366EA47"/>
<dbReference type="Pfam" id="PF16743">
    <property type="entry name" value="PliI"/>
    <property type="match status" value="1"/>
</dbReference>
<keyword evidence="3" id="KW-1185">Reference proteome</keyword>
<feature type="signal peptide" evidence="1">
    <location>
        <begin position="1"/>
        <end position="23"/>
    </location>
</feature>
<gene>
    <name evidence="2" type="ORF">DFR47_101856</name>
</gene>
<dbReference type="Proteomes" id="UP000252893">
    <property type="component" value="Unassembled WGS sequence"/>
</dbReference>
<dbReference type="InterPro" id="IPR038643">
    <property type="entry name" value="PliI_sf"/>
</dbReference>
<protein>
    <submittedName>
        <fullName evidence="2">PliI/PliC-like inhibitor of I-type lysozyme</fullName>
    </submittedName>
</protein>
<name>A0A366EA47_9HYPH</name>
<evidence type="ECO:0000256" key="1">
    <source>
        <dbReference type="SAM" id="SignalP"/>
    </source>
</evidence>
<organism evidence="2 3">
    <name type="scientific">Pseudochrobactrum asaccharolyticum</name>
    <dbReference type="NCBI Taxonomy" id="354351"/>
    <lineage>
        <taxon>Bacteria</taxon>
        <taxon>Pseudomonadati</taxon>
        <taxon>Pseudomonadota</taxon>
        <taxon>Alphaproteobacteria</taxon>
        <taxon>Hyphomicrobiales</taxon>
        <taxon>Brucellaceae</taxon>
        <taxon>Pseudochrobactrum</taxon>
    </lineage>
</organism>
<dbReference type="CDD" id="cd09632">
    <property type="entry name" value="PliI_like"/>
    <property type="match status" value="1"/>
</dbReference>